<dbReference type="EMBL" id="CAJNOM010001033">
    <property type="protein sequence ID" value="CAF1587358.1"/>
    <property type="molecule type" value="Genomic_DNA"/>
</dbReference>
<dbReference type="EMBL" id="CAJNOI010000346">
    <property type="protein sequence ID" value="CAF1251266.1"/>
    <property type="molecule type" value="Genomic_DNA"/>
</dbReference>
<evidence type="ECO:0000313" key="7">
    <source>
        <dbReference type="EMBL" id="CAF1406388.1"/>
    </source>
</evidence>
<dbReference type="Proteomes" id="UP000663877">
    <property type="component" value="Unassembled WGS sequence"/>
</dbReference>
<dbReference type="Proteomes" id="UP000663891">
    <property type="component" value="Unassembled WGS sequence"/>
</dbReference>
<dbReference type="Proteomes" id="UP000663845">
    <property type="component" value="Unassembled WGS sequence"/>
</dbReference>
<evidence type="ECO:0000313" key="2">
    <source>
        <dbReference type="EMBL" id="CAF0878351.1"/>
    </source>
</evidence>
<dbReference type="Proteomes" id="UP000663860">
    <property type="component" value="Unassembled WGS sequence"/>
</dbReference>
<dbReference type="Proteomes" id="UP000663881">
    <property type="component" value="Unassembled WGS sequence"/>
</dbReference>
<dbReference type="AlphaFoldDB" id="A0A814D5F4"/>
<dbReference type="EMBL" id="CAJNOG010000066">
    <property type="protein sequence ID" value="CAF0878351.1"/>
    <property type="molecule type" value="Genomic_DNA"/>
</dbReference>
<dbReference type="EMBL" id="CAJOAZ010000466">
    <property type="protein sequence ID" value="CAF3655780.1"/>
    <property type="molecule type" value="Genomic_DNA"/>
</dbReference>
<dbReference type="EMBL" id="CAJNOI010000052">
    <property type="protein sequence ID" value="CAF0949715.1"/>
    <property type="molecule type" value="Genomic_DNA"/>
</dbReference>
<evidence type="ECO:0000313" key="6">
    <source>
        <dbReference type="EMBL" id="CAF1251266.1"/>
    </source>
</evidence>
<protein>
    <submittedName>
        <fullName evidence="5">Uncharacterized protein</fullName>
    </submittedName>
</protein>
<dbReference type="Pfam" id="PF01016">
    <property type="entry name" value="Ribosomal_L27"/>
    <property type="match status" value="1"/>
</dbReference>
<accession>A0A814D5F4</accession>
<evidence type="ECO:0000313" key="12">
    <source>
        <dbReference type="Proteomes" id="UP000663832"/>
    </source>
</evidence>
<sequence>MFALKTLANLCTTQSIVQQSLRGAKVFKPNLRLAKHRTIKVQDGQWVEKDTVLTLQNNLVLYPGENASVAYDYTIRSMVPGFVVITTESVKPHPHSPLYRYVNSGNDVKRNFIHVLPPRREGSFRLVDQL</sequence>
<dbReference type="Gene3D" id="2.40.50.100">
    <property type="match status" value="1"/>
</dbReference>
<evidence type="ECO:0000313" key="10">
    <source>
        <dbReference type="EMBL" id="CAF3708564.1"/>
    </source>
</evidence>
<dbReference type="InterPro" id="IPR001684">
    <property type="entry name" value="Ribosomal_bL27"/>
</dbReference>
<dbReference type="EMBL" id="CAJNOE010001261">
    <property type="protein sequence ID" value="CAF1406388.1"/>
    <property type="molecule type" value="Genomic_DNA"/>
</dbReference>
<evidence type="ECO:0000313" key="3">
    <source>
        <dbReference type="EMBL" id="CAF0903164.1"/>
    </source>
</evidence>
<evidence type="ECO:0000313" key="8">
    <source>
        <dbReference type="EMBL" id="CAF1587358.1"/>
    </source>
</evidence>
<dbReference type="EMBL" id="CAJOBB010001842">
    <property type="protein sequence ID" value="CAF3910184.1"/>
    <property type="molecule type" value="Genomic_DNA"/>
</dbReference>
<keyword evidence="12" id="KW-1185">Reference proteome</keyword>
<dbReference type="EMBL" id="CAJNOM010000044">
    <property type="protein sequence ID" value="CAF0903164.1"/>
    <property type="molecule type" value="Genomic_DNA"/>
</dbReference>
<dbReference type="Proteomes" id="UP000663844">
    <property type="component" value="Unassembled WGS sequence"/>
</dbReference>
<dbReference type="EMBL" id="CAJNOM010000044">
    <property type="protein sequence ID" value="CAF0905357.1"/>
    <property type="molecule type" value="Genomic_DNA"/>
</dbReference>
<gene>
    <name evidence="5" type="ORF">BJG266_LOCUS13139</name>
    <name evidence="6" type="ORF">BJG266_LOCUS29602</name>
    <name evidence="7" type="ORF">IZO911_LOCUS39810</name>
    <name evidence="2" type="ORF">JYZ213_LOCUS9345</name>
    <name evidence="11" type="ORF">KXQ929_LOCUS23308</name>
    <name evidence="10" type="ORF">OKA104_LOCUS13012</name>
    <name evidence="9" type="ORF">OXD698_LOCUS9286</name>
    <name evidence="8" type="ORF">QVE165_LOCUS50810</name>
    <name evidence="3" type="ORF">QVE165_LOCUS9588</name>
    <name evidence="4" type="ORF">QVE165_LOCUS9708</name>
    <name evidence="1" type="ORF">VCS650_LOCUS5021</name>
</gene>
<dbReference type="Proteomes" id="UP000663832">
    <property type="component" value="Unassembled WGS sequence"/>
</dbReference>
<dbReference type="EMBL" id="CAJOAY010000645">
    <property type="protein sequence ID" value="CAF3708564.1"/>
    <property type="molecule type" value="Genomic_DNA"/>
</dbReference>
<dbReference type="GO" id="GO:0003735">
    <property type="term" value="F:structural constituent of ribosome"/>
    <property type="evidence" value="ECO:0007669"/>
    <property type="project" value="InterPro"/>
</dbReference>
<dbReference type="SUPFAM" id="SSF110324">
    <property type="entry name" value="Ribosomal L27 protein-like"/>
    <property type="match status" value="1"/>
</dbReference>
<evidence type="ECO:0000313" key="13">
    <source>
        <dbReference type="Proteomes" id="UP000663877"/>
    </source>
</evidence>
<evidence type="ECO:0000313" key="4">
    <source>
        <dbReference type="EMBL" id="CAF0905357.1"/>
    </source>
</evidence>
<dbReference type="GO" id="GO:0006412">
    <property type="term" value="P:translation"/>
    <property type="evidence" value="ECO:0007669"/>
    <property type="project" value="InterPro"/>
</dbReference>
<dbReference type="OrthoDB" id="1867012at2759"/>
<evidence type="ECO:0000313" key="5">
    <source>
        <dbReference type="EMBL" id="CAF0949715.1"/>
    </source>
</evidence>
<dbReference type="EMBL" id="CAJNON010000029">
    <property type="protein sequence ID" value="CAF0820051.1"/>
    <property type="molecule type" value="Genomic_DNA"/>
</dbReference>
<evidence type="ECO:0000313" key="9">
    <source>
        <dbReference type="EMBL" id="CAF3655780.1"/>
    </source>
</evidence>
<evidence type="ECO:0000313" key="1">
    <source>
        <dbReference type="EMBL" id="CAF0820051.1"/>
    </source>
</evidence>
<reference evidence="5" key="1">
    <citation type="submission" date="2021-02" db="EMBL/GenBank/DDBJ databases">
        <authorList>
            <person name="Nowell W R."/>
        </authorList>
    </citation>
    <scope>NUCLEOTIDE SEQUENCE</scope>
</reference>
<organism evidence="5 13">
    <name type="scientific">Adineta steineri</name>
    <dbReference type="NCBI Taxonomy" id="433720"/>
    <lineage>
        <taxon>Eukaryota</taxon>
        <taxon>Metazoa</taxon>
        <taxon>Spiralia</taxon>
        <taxon>Gnathifera</taxon>
        <taxon>Rotifera</taxon>
        <taxon>Eurotatoria</taxon>
        <taxon>Bdelloidea</taxon>
        <taxon>Adinetida</taxon>
        <taxon>Adinetidae</taxon>
        <taxon>Adineta</taxon>
    </lineage>
</organism>
<dbReference type="GO" id="GO:0005840">
    <property type="term" value="C:ribosome"/>
    <property type="evidence" value="ECO:0007669"/>
    <property type="project" value="InterPro"/>
</dbReference>
<dbReference type="Proteomes" id="UP000663868">
    <property type="component" value="Unassembled WGS sequence"/>
</dbReference>
<evidence type="ECO:0000313" key="11">
    <source>
        <dbReference type="EMBL" id="CAF3910184.1"/>
    </source>
</evidence>
<comment type="caution">
    <text evidence="5">The sequence shown here is derived from an EMBL/GenBank/DDBJ whole genome shotgun (WGS) entry which is preliminary data.</text>
</comment>
<name>A0A814D5F4_9BILA</name>
<proteinExistence type="predicted"/>